<dbReference type="Proteomes" id="UP000032266">
    <property type="component" value="Chromosome"/>
</dbReference>
<protein>
    <recommendedName>
        <fullName evidence="3">LysM domain-containing protein</fullName>
    </recommendedName>
</protein>
<dbReference type="STRING" id="1445510.YC6258_00605"/>
<evidence type="ECO:0000313" key="1">
    <source>
        <dbReference type="EMBL" id="AJQ92655.1"/>
    </source>
</evidence>
<dbReference type="PANTHER" id="PTHR34700:SF4">
    <property type="entry name" value="PHAGE-LIKE ELEMENT PBSX PROTEIN XKDP"/>
    <property type="match status" value="1"/>
</dbReference>
<evidence type="ECO:0000313" key="2">
    <source>
        <dbReference type="Proteomes" id="UP000032266"/>
    </source>
</evidence>
<dbReference type="AlphaFoldDB" id="A0A0C5UZA2"/>
<dbReference type="PANTHER" id="PTHR34700">
    <property type="entry name" value="POTASSIUM BINDING PROTEIN KBP"/>
    <property type="match status" value="1"/>
</dbReference>
<dbReference type="KEGG" id="gsn:YC6258_00605"/>
<dbReference type="EMBL" id="CP007142">
    <property type="protein sequence ID" value="AJQ92655.1"/>
    <property type="molecule type" value="Genomic_DNA"/>
</dbReference>
<proteinExistence type="predicted"/>
<reference evidence="1 2" key="1">
    <citation type="submission" date="2014-01" db="EMBL/GenBank/DDBJ databases">
        <title>Full genme sequencing of cellulolytic bacterium Gynuella sunshinyii YC6258T gen. nov., sp. nov.</title>
        <authorList>
            <person name="Khan H."/>
            <person name="Chung E.J."/>
            <person name="Chung Y.R."/>
        </authorList>
    </citation>
    <scope>NUCLEOTIDE SEQUENCE [LARGE SCALE GENOMIC DNA]</scope>
    <source>
        <strain evidence="1 2">YC6258</strain>
    </source>
</reference>
<dbReference type="PATRIC" id="fig|1445510.3.peg.592"/>
<accession>A0A0C5UZA2</accession>
<dbReference type="RefSeq" id="WP_245627003.1">
    <property type="nucleotide sequence ID" value="NZ_CP007142.1"/>
</dbReference>
<evidence type="ECO:0008006" key="3">
    <source>
        <dbReference type="Google" id="ProtNLM"/>
    </source>
</evidence>
<dbReference type="InterPro" id="IPR052196">
    <property type="entry name" value="Bact_Kbp"/>
</dbReference>
<keyword evidence="2" id="KW-1185">Reference proteome</keyword>
<gene>
    <name evidence="1" type="ORF">YC6258_00605</name>
</gene>
<sequence length="314" mass="34742">MFLEDPWLWPEIWYINPQIENPHLIYPGDEIGFITVGGERKLTIGRRGGAASSVVVESDNMQNGVVKLRPSVRVEPIESAIPAIPREFIDSFLSSNRIFDREELVAAPYILGGFEGRIVLGAGDIIYGRGDFGEVPAPSYQIYRPNPTPYVDPETSEILGYEGQSMGNATFERSNDNDISTLQIQRSNENVRIGDRLMVASNDLLESTFYPSAPKEYVSGSILAVLRGVRGIGQYDIVVLNLGDREGVKPGNILHVWHQGGVVKDPITNKPTKLPTENAGMLMIFRTFEKLSYGIILEATRPLSIGDETKTPGY</sequence>
<dbReference type="HOGENOM" id="CLU_050533_1_1_6"/>
<organism evidence="1 2">
    <name type="scientific">Gynuella sunshinyii YC6258</name>
    <dbReference type="NCBI Taxonomy" id="1445510"/>
    <lineage>
        <taxon>Bacteria</taxon>
        <taxon>Pseudomonadati</taxon>
        <taxon>Pseudomonadota</taxon>
        <taxon>Gammaproteobacteria</taxon>
        <taxon>Oceanospirillales</taxon>
        <taxon>Saccharospirillaceae</taxon>
        <taxon>Gynuella</taxon>
    </lineage>
</organism>
<name>A0A0C5UZA2_9GAMM</name>